<dbReference type="PANTHER" id="PTHR12214:SF0">
    <property type="entry name" value="LD29489P"/>
    <property type="match status" value="1"/>
</dbReference>
<gene>
    <name evidence="3" type="ORF">OSTQU699_LOCUS8418</name>
</gene>
<dbReference type="GO" id="GO:0000398">
    <property type="term" value="P:mRNA splicing, via spliceosome"/>
    <property type="evidence" value="ECO:0007669"/>
    <property type="project" value="InterPro"/>
</dbReference>
<dbReference type="AlphaFoldDB" id="A0A8S1J750"/>
<dbReference type="InterPro" id="IPR012890">
    <property type="entry name" value="GCFC2-like"/>
</dbReference>
<dbReference type="PANTHER" id="PTHR12214">
    <property type="entry name" value="GC-RICH SEQUENCE DNA-BINDING FACTOR"/>
    <property type="match status" value="1"/>
</dbReference>
<keyword evidence="2" id="KW-0539">Nucleus</keyword>
<dbReference type="EMBL" id="CAJHUC010002053">
    <property type="protein sequence ID" value="CAD7703061.1"/>
    <property type="molecule type" value="Genomic_DNA"/>
</dbReference>
<protein>
    <submittedName>
        <fullName evidence="3">Uncharacterized protein</fullName>
    </submittedName>
</protein>
<comment type="caution">
    <text evidence="3">The sequence shown here is derived from an EMBL/GenBank/DDBJ whole genome shotgun (WGS) entry which is preliminary data.</text>
</comment>
<organism evidence="3 4">
    <name type="scientific">Ostreobium quekettii</name>
    <dbReference type="NCBI Taxonomy" id="121088"/>
    <lineage>
        <taxon>Eukaryota</taxon>
        <taxon>Viridiplantae</taxon>
        <taxon>Chlorophyta</taxon>
        <taxon>core chlorophytes</taxon>
        <taxon>Ulvophyceae</taxon>
        <taxon>TCBD clade</taxon>
        <taxon>Bryopsidales</taxon>
        <taxon>Ostreobineae</taxon>
        <taxon>Ostreobiaceae</taxon>
        <taxon>Ostreobium</taxon>
    </lineage>
</organism>
<dbReference type="GO" id="GO:0005634">
    <property type="term" value="C:nucleus"/>
    <property type="evidence" value="ECO:0007669"/>
    <property type="project" value="UniProtKB-SubCell"/>
</dbReference>
<evidence type="ECO:0000313" key="3">
    <source>
        <dbReference type="EMBL" id="CAD7703061.1"/>
    </source>
</evidence>
<reference evidence="3" key="1">
    <citation type="submission" date="2020-12" db="EMBL/GenBank/DDBJ databases">
        <authorList>
            <person name="Iha C."/>
        </authorList>
    </citation>
    <scope>NUCLEOTIDE SEQUENCE</scope>
</reference>
<dbReference type="Proteomes" id="UP000708148">
    <property type="component" value="Unassembled WGS sequence"/>
</dbReference>
<dbReference type="GO" id="GO:0003677">
    <property type="term" value="F:DNA binding"/>
    <property type="evidence" value="ECO:0007669"/>
    <property type="project" value="InterPro"/>
</dbReference>
<dbReference type="OrthoDB" id="429427at2759"/>
<evidence type="ECO:0000256" key="2">
    <source>
        <dbReference type="ARBA" id="ARBA00023242"/>
    </source>
</evidence>
<comment type="subcellular location">
    <subcellularLocation>
        <location evidence="1">Nucleus</location>
    </subcellularLocation>
</comment>
<name>A0A8S1J750_9CHLO</name>
<keyword evidence="4" id="KW-1185">Reference proteome</keyword>
<accession>A0A8S1J750</accession>
<evidence type="ECO:0000313" key="4">
    <source>
        <dbReference type="Proteomes" id="UP000708148"/>
    </source>
</evidence>
<sequence>MAVEMLHELLVYVPADNPELQALVTSVRDKFGKAVDNCAVPVWPAAAIAASQPAKAVVHARFCRSVHLAAGLCSFCDILPSKFLQSMVLETLIGRRLVAHLRGGFSNVAATTAKLAILVDMMPSDWFGSGIPKEAAGLHELLSSFARHLEGQRVEALRHNKGEVTASALRLASMLSKVGDDQLSKRLARMFGGDR</sequence>
<evidence type="ECO:0000256" key="1">
    <source>
        <dbReference type="ARBA" id="ARBA00004123"/>
    </source>
</evidence>
<proteinExistence type="predicted"/>